<evidence type="ECO:0000259" key="7">
    <source>
        <dbReference type="Pfam" id="PF02525"/>
    </source>
</evidence>
<dbReference type="EC" id="1.6.5.-" evidence="6"/>
<feature type="binding site" evidence="6">
    <location>
        <position position="10"/>
    </location>
    <ligand>
        <name>FMN</name>
        <dbReference type="ChEBI" id="CHEBI:58210"/>
    </ligand>
</feature>
<keyword evidence="2 6" id="KW-0288">FMN</keyword>
<keyword evidence="4 6" id="KW-0520">NAD</keyword>
<dbReference type="InterPro" id="IPR050104">
    <property type="entry name" value="FMN-dep_NADH:Q_OxRdtase_AzoR1"/>
</dbReference>
<evidence type="ECO:0000256" key="5">
    <source>
        <dbReference type="ARBA" id="ARBA00048542"/>
    </source>
</evidence>
<reference evidence="8" key="1">
    <citation type="submission" date="2023-11" db="EMBL/GenBank/DDBJ databases">
        <title>Completed genome sequence of Mycoplasma equirhinis type strain M432/72.</title>
        <authorList>
            <person name="Spergser J."/>
        </authorList>
    </citation>
    <scope>NUCLEOTIDE SEQUENCE [LARGE SCALE GENOMIC DNA]</scope>
    <source>
        <strain evidence="8">M432/72</strain>
    </source>
</reference>
<keyword evidence="9" id="KW-1185">Reference proteome</keyword>
<comment type="similarity">
    <text evidence="6">Belongs to the azoreductase type 1 family.</text>
</comment>
<dbReference type="Gene3D" id="3.40.50.360">
    <property type="match status" value="1"/>
</dbReference>
<dbReference type="Proteomes" id="UP001303601">
    <property type="component" value="Chromosome"/>
</dbReference>
<organism evidence="8 9">
    <name type="scientific">Metamycoplasma equirhinis</name>
    <dbReference type="NCBI Taxonomy" id="92402"/>
    <lineage>
        <taxon>Bacteria</taxon>
        <taxon>Bacillati</taxon>
        <taxon>Mycoplasmatota</taxon>
        <taxon>Mycoplasmoidales</taxon>
        <taxon>Metamycoplasmataceae</taxon>
        <taxon>Metamycoplasma</taxon>
    </lineage>
</organism>
<dbReference type="InterPro" id="IPR023048">
    <property type="entry name" value="NADH:quinone_OxRdtase_FMN_depd"/>
</dbReference>
<dbReference type="EC" id="1.7.1.17" evidence="6"/>
<comment type="catalytic activity">
    <reaction evidence="5">
        <text>N,N-dimethyl-1,4-phenylenediamine + anthranilate + 2 NAD(+) = 2-(4-dimethylaminophenyl)diazenylbenzoate + 2 NADH + 2 H(+)</text>
        <dbReference type="Rhea" id="RHEA:55872"/>
        <dbReference type="ChEBI" id="CHEBI:15378"/>
        <dbReference type="ChEBI" id="CHEBI:15783"/>
        <dbReference type="ChEBI" id="CHEBI:16567"/>
        <dbReference type="ChEBI" id="CHEBI:57540"/>
        <dbReference type="ChEBI" id="CHEBI:57945"/>
        <dbReference type="ChEBI" id="CHEBI:71579"/>
        <dbReference type="EC" id="1.7.1.17"/>
    </reaction>
    <physiologicalReaction direction="right-to-left" evidence="5">
        <dbReference type="Rhea" id="RHEA:55874"/>
    </physiologicalReaction>
</comment>
<accession>A0ABZ0PA31</accession>
<gene>
    <name evidence="6" type="primary">azoR</name>
    <name evidence="8" type="ORF">R9B83_02305</name>
</gene>
<comment type="function">
    <text evidence="6">Also exhibits azoreductase activity. Catalyzes the reductive cleavage of the azo bond in aromatic azo compounds to the corresponding amines.</text>
</comment>
<dbReference type="SUPFAM" id="SSF52218">
    <property type="entry name" value="Flavoproteins"/>
    <property type="match status" value="1"/>
</dbReference>
<name>A0ABZ0PA31_9BACT</name>
<dbReference type="Pfam" id="PF02525">
    <property type="entry name" value="Flavodoxin_2"/>
    <property type="match status" value="1"/>
</dbReference>
<evidence type="ECO:0000256" key="1">
    <source>
        <dbReference type="ARBA" id="ARBA00022630"/>
    </source>
</evidence>
<dbReference type="GO" id="GO:0016491">
    <property type="term" value="F:oxidoreductase activity"/>
    <property type="evidence" value="ECO:0007669"/>
    <property type="project" value="UniProtKB-KW"/>
</dbReference>
<feature type="domain" description="Flavodoxin-like fold" evidence="7">
    <location>
        <begin position="3"/>
        <end position="189"/>
    </location>
</feature>
<dbReference type="InterPro" id="IPR029039">
    <property type="entry name" value="Flavoprotein-like_sf"/>
</dbReference>
<dbReference type="NCBIfam" id="NF002370">
    <property type="entry name" value="PRK01355.1"/>
    <property type="match status" value="1"/>
</dbReference>
<evidence type="ECO:0000256" key="4">
    <source>
        <dbReference type="ARBA" id="ARBA00023027"/>
    </source>
</evidence>
<sequence length="198" mass="22437">MNKIIALYSSPINEEKSISSNLTNLFVENYLELNSNDELLKINLNDEKIGTEVMTSHSFVDVFGTESEKWIDMLKSTNKLIISMPMINFNVPTVLKNFFDHICVANKTFSYKYSNKGDAIGLLSNLKVQIIATQGAPIDWYQWGLFVNYVEGTCKFLGMKVMPSIMVSGVKTKPLNEKNISEIKEIFAEKIKEAAQNF</sequence>
<comment type="subunit">
    <text evidence="6">Homodimer.</text>
</comment>
<dbReference type="InterPro" id="IPR003680">
    <property type="entry name" value="Flavodoxin_fold"/>
</dbReference>
<comment type="cofactor">
    <cofactor evidence="6">
        <name>FMN</name>
        <dbReference type="ChEBI" id="CHEBI:58210"/>
    </cofactor>
    <text evidence="6">Binds 1 FMN per subunit.</text>
</comment>
<evidence type="ECO:0000313" key="8">
    <source>
        <dbReference type="EMBL" id="WPB53803.1"/>
    </source>
</evidence>
<comment type="caution">
    <text evidence="6">Lacks conserved residue(s) required for the propagation of feature annotation.</text>
</comment>
<keyword evidence="1 6" id="KW-0285">Flavoprotein</keyword>
<comment type="function">
    <text evidence="6">Quinone reductase that provides resistance to thiol-specific stress caused by electrophilic quinones.</text>
</comment>
<protein>
    <recommendedName>
        <fullName evidence="6">FMN dependent NADH:quinone oxidoreductase</fullName>
        <ecNumber evidence="6">1.6.5.-</ecNumber>
    </recommendedName>
    <alternativeName>
        <fullName evidence="6">Azo-dye reductase</fullName>
    </alternativeName>
    <alternativeName>
        <fullName evidence="6">FMN-dependent NADH-azo compound oxidoreductase</fullName>
    </alternativeName>
    <alternativeName>
        <fullName evidence="6">FMN-dependent NADH-azoreductase</fullName>
        <ecNumber evidence="6">1.7.1.17</ecNumber>
    </alternativeName>
</protein>
<dbReference type="RefSeq" id="WP_140031347.1">
    <property type="nucleotide sequence ID" value="NZ_AP027305.1"/>
</dbReference>
<evidence type="ECO:0000256" key="3">
    <source>
        <dbReference type="ARBA" id="ARBA00023002"/>
    </source>
</evidence>
<dbReference type="EMBL" id="CP137845">
    <property type="protein sequence ID" value="WPB53803.1"/>
    <property type="molecule type" value="Genomic_DNA"/>
</dbReference>
<feature type="binding site" evidence="6">
    <location>
        <begin position="17"/>
        <end position="19"/>
    </location>
    <ligand>
        <name>FMN</name>
        <dbReference type="ChEBI" id="CHEBI:58210"/>
    </ligand>
</feature>
<dbReference type="PANTHER" id="PTHR43741">
    <property type="entry name" value="FMN-DEPENDENT NADH-AZOREDUCTASE 1"/>
    <property type="match status" value="1"/>
</dbReference>
<dbReference type="PANTHER" id="PTHR43741:SF4">
    <property type="entry name" value="FMN-DEPENDENT NADH:QUINONE OXIDOREDUCTASE"/>
    <property type="match status" value="1"/>
</dbReference>
<dbReference type="GeneID" id="94493706"/>
<evidence type="ECO:0000256" key="6">
    <source>
        <dbReference type="HAMAP-Rule" id="MF_01216"/>
    </source>
</evidence>
<comment type="catalytic activity">
    <reaction evidence="6">
        <text>2 a quinone + NADH + H(+) = 2 a 1,4-benzosemiquinone + NAD(+)</text>
        <dbReference type="Rhea" id="RHEA:65952"/>
        <dbReference type="ChEBI" id="CHEBI:15378"/>
        <dbReference type="ChEBI" id="CHEBI:57540"/>
        <dbReference type="ChEBI" id="CHEBI:57945"/>
        <dbReference type="ChEBI" id="CHEBI:132124"/>
        <dbReference type="ChEBI" id="CHEBI:134225"/>
    </reaction>
</comment>
<dbReference type="HAMAP" id="MF_01216">
    <property type="entry name" value="Azoreductase_type1"/>
    <property type="match status" value="1"/>
</dbReference>
<keyword evidence="3 6" id="KW-0560">Oxidoreductase</keyword>
<proteinExistence type="inferred from homology"/>
<evidence type="ECO:0000256" key="2">
    <source>
        <dbReference type="ARBA" id="ARBA00022643"/>
    </source>
</evidence>
<evidence type="ECO:0000313" key="9">
    <source>
        <dbReference type="Proteomes" id="UP001303601"/>
    </source>
</evidence>